<gene>
    <name evidence="4" type="ORF">FRIFI_1069</name>
</gene>
<dbReference type="AlphaFoldDB" id="A0A2P2BQI5"/>
<comment type="similarity">
    <text evidence="1">Belongs to the iron-containing alcohol dehydrogenase family.</text>
</comment>
<dbReference type="Pfam" id="PF00465">
    <property type="entry name" value="Fe-ADH"/>
    <property type="match status" value="1"/>
</dbReference>
<keyword evidence="5" id="KW-1185">Reference proteome</keyword>
<evidence type="ECO:0000313" key="5">
    <source>
        <dbReference type="Proteomes" id="UP000245695"/>
    </source>
</evidence>
<dbReference type="InterPro" id="IPR039697">
    <property type="entry name" value="Alcohol_dehydrogenase_Fe"/>
</dbReference>
<dbReference type="InterPro" id="IPR001670">
    <property type="entry name" value="ADH_Fe/GldA"/>
</dbReference>
<dbReference type="Gene3D" id="3.40.50.1970">
    <property type="match status" value="1"/>
</dbReference>
<organism evidence="4 5">
    <name type="scientific">Romboutsia hominis</name>
    <dbReference type="NCBI Taxonomy" id="1507512"/>
    <lineage>
        <taxon>Bacteria</taxon>
        <taxon>Bacillati</taxon>
        <taxon>Bacillota</taxon>
        <taxon>Clostridia</taxon>
        <taxon>Peptostreptococcales</taxon>
        <taxon>Peptostreptococcaceae</taxon>
        <taxon>Romboutsia</taxon>
    </lineage>
</organism>
<dbReference type="EMBL" id="LN650648">
    <property type="protein sequence ID" value="CEI72609.1"/>
    <property type="molecule type" value="Genomic_DNA"/>
</dbReference>
<evidence type="ECO:0000256" key="2">
    <source>
        <dbReference type="ARBA" id="ARBA00023002"/>
    </source>
</evidence>
<proteinExistence type="inferred from homology"/>
<protein>
    <submittedName>
        <fullName evidence="4">Alcohol dehydrogenase, iron-type, conserved site</fullName>
    </submittedName>
</protein>
<evidence type="ECO:0000256" key="1">
    <source>
        <dbReference type="ARBA" id="ARBA00007358"/>
    </source>
</evidence>
<dbReference type="PANTHER" id="PTHR11496">
    <property type="entry name" value="ALCOHOL DEHYDROGENASE"/>
    <property type="match status" value="1"/>
</dbReference>
<reference evidence="4 5" key="1">
    <citation type="submission" date="2014-09" db="EMBL/GenBank/DDBJ databases">
        <authorList>
            <person name="Hornung B.V."/>
        </authorList>
    </citation>
    <scope>NUCLEOTIDE SEQUENCE [LARGE SCALE GENOMIC DNA]</scope>
    <source>
        <strain evidence="4 5">FRIFI</strain>
    </source>
</reference>
<accession>A0A2P2BQI5</accession>
<evidence type="ECO:0000313" key="4">
    <source>
        <dbReference type="EMBL" id="CEI72609.1"/>
    </source>
</evidence>
<name>A0A2P2BQI5_9FIRM</name>
<dbReference type="PANTHER" id="PTHR11496:SF102">
    <property type="entry name" value="ALCOHOL DEHYDROGENASE 4"/>
    <property type="match status" value="1"/>
</dbReference>
<sequence>MHTNGGEIKDYEGVNKSKLPQLPLICVNTTAGTGSELTIFSIITDEERHVKMALVEKNMTQMCAVNDDKI</sequence>
<dbReference type="Proteomes" id="UP000245695">
    <property type="component" value="Chromosome 1"/>
</dbReference>
<dbReference type="GO" id="GO:0004022">
    <property type="term" value="F:alcohol dehydrogenase (NAD+) activity"/>
    <property type="evidence" value="ECO:0007669"/>
    <property type="project" value="TreeGrafter"/>
</dbReference>
<dbReference type="GO" id="GO:0046872">
    <property type="term" value="F:metal ion binding"/>
    <property type="evidence" value="ECO:0007669"/>
    <property type="project" value="InterPro"/>
</dbReference>
<keyword evidence="2" id="KW-0560">Oxidoreductase</keyword>
<feature type="domain" description="Alcohol dehydrogenase iron-type/glycerol dehydrogenase GldA" evidence="3">
    <location>
        <begin position="3"/>
        <end position="67"/>
    </location>
</feature>
<evidence type="ECO:0000259" key="3">
    <source>
        <dbReference type="Pfam" id="PF00465"/>
    </source>
</evidence>
<dbReference type="KEGG" id="rhom:FRIFI_1069"/>
<dbReference type="SUPFAM" id="SSF56796">
    <property type="entry name" value="Dehydroquinate synthase-like"/>
    <property type="match status" value="1"/>
</dbReference>
<dbReference type="RefSeq" id="WP_166505233.1">
    <property type="nucleotide sequence ID" value="NZ_LN650648.1"/>
</dbReference>